<dbReference type="PRINTS" id="PR00320">
    <property type="entry name" value="GPROTEINBRPT"/>
</dbReference>
<dbReference type="SMART" id="SM00320">
    <property type="entry name" value="WD40"/>
    <property type="match status" value="7"/>
</dbReference>
<dbReference type="InterPro" id="IPR015943">
    <property type="entry name" value="WD40/YVTN_repeat-like_dom_sf"/>
</dbReference>
<dbReference type="PANTHER" id="PTHR22844:SF342">
    <property type="entry name" value="AND WD40 DOMAIN PROTEIN, PUTATIVE-RELATED"/>
    <property type="match status" value="1"/>
</dbReference>
<evidence type="ECO:0000313" key="4">
    <source>
        <dbReference type="EMBL" id="KAK2971159.1"/>
    </source>
</evidence>
<proteinExistence type="predicted"/>
<dbReference type="AlphaFoldDB" id="A0AA88U4T2"/>
<dbReference type="Pfam" id="PF00400">
    <property type="entry name" value="WD40"/>
    <property type="match status" value="4"/>
</dbReference>
<keyword evidence="1 3" id="KW-0853">WD repeat</keyword>
<organism evidence="4 5">
    <name type="scientific">Escallonia rubra</name>
    <dbReference type="NCBI Taxonomy" id="112253"/>
    <lineage>
        <taxon>Eukaryota</taxon>
        <taxon>Viridiplantae</taxon>
        <taxon>Streptophyta</taxon>
        <taxon>Embryophyta</taxon>
        <taxon>Tracheophyta</taxon>
        <taxon>Spermatophyta</taxon>
        <taxon>Magnoliopsida</taxon>
        <taxon>eudicotyledons</taxon>
        <taxon>Gunneridae</taxon>
        <taxon>Pentapetalae</taxon>
        <taxon>asterids</taxon>
        <taxon>campanulids</taxon>
        <taxon>Escalloniales</taxon>
        <taxon>Escalloniaceae</taxon>
        <taxon>Escallonia</taxon>
    </lineage>
</organism>
<dbReference type="PROSITE" id="PS50082">
    <property type="entry name" value="WD_REPEATS_2"/>
    <property type="match status" value="3"/>
</dbReference>
<protein>
    <submittedName>
        <fullName evidence="4">Uncharacterized protein</fullName>
    </submittedName>
</protein>
<feature type="repeat" description="WD" evidence="3">
    <location>
        <begin position="325"/>
        <end position="354"/>
    </location>
</feature>
<sequence length="432" mass="47057">MASLESSNAPSSPSFAIRDPYNHHFLRSISLKEAPSFAELPFTPPRLSSPSLPPPCLHNSLPSSPRLSFTATSKLDDIRTTYRCVSSVLKKDGQILSIATSKGLVYTGSETNLVRIWKLPEFTECGHLKTKACMVVALEVSKDKVYAAYADGKIRVWRRTWEGVTKHVRVGTIPKTGSYVRSFIAGKDKMVKHMGPISSLAINVSDDILYSASLDKTVKVWRLSDHKCMETIHAHSDSINAVVVGDDGVLYTASDDATVKVWRRNFCGGDRPHALTVTLPAKHSPVKTLVLTSDGGVLYGGCSDGYIHYWLKGWFSGQLQYGGALQGHTHAVMCLASVASYVISGSADSTCRVWMREQDGQHTCQAVLQGHRGPIRSVAAFTGRVSEEADDGCTVCTGSIDGVLKVWRVTCTNAGNGCATVNRHEYFELTRG</sequence>
<dbReference type="InterPro" id="IPR036322">
    <property type="entry name" value="WD40_repeat_dom_sf"/>
</dbReference>
<accession>A0AA88U4T2</accession>
<name>A0AA88U4T2_9ASTE</name>
<dbReference type="PANTHER" id="PTHR22844">
    <property type="entry name" value="F-BOX AND WD40 DOMAIN PROTEIN"/>
    <property type="match status" value="1"/>
</dbReference>
<dbReference type="InterPro" id="IPR001680">
    <property type="entry name" value="WD40_rpt"/>
</dbReference>
<feature type="repeat" description="WD" evidence="3">
    <location>
        <begin position="232"/>
        <end position="262"/>
    </location>
</feature>
<dbReference type="Proteomes" id="UP001187471">
    <property type="component" value="Unassembled WGS sequence"/>
</dbReference>
<reference evidence="4" key="1">
    <citation type="submission" date="2022-12" db="EMBL/GenBank/DDBJ databases">
        <title>Draft genome assemblies for two species of Escallonia (Escalloniales).</title>
        <authorList>
            <person name="Chanderbali A."/>
            <person name="Dervinis C."/>
            <person name="Anghel I."/>
            <person name="Soltis D."/>
            <person name="Soltis P."/>
            <person name="Zapata F."/>
        </authorList>
    </citation>
    <scope>NUCLEOTIDE SEQUENCE</scope>
    <source>
        <strain evidence="4">UCBG92.1500</strain>
        <tissue evidence="4">Leaf</tissue>
    </source>
</reference>
<keyword evidence="2" id="KW-0677">Repeat</keyword>
<dbReference type="Gene3D" id="2.130.10.10">
    <property type="entry name" value="YVTN repeat-like/Quinoprotein amine dehydrogenase"/>
    <property type="match status" value="2"/>
</dbReference>
<dbReference type="PROSITE" id="PS50294">
    <property type="entry name" value="WD_REPEATS_REGION"/>
    <property type="match status" value="2"/>
</dbReference>
<dbReference type="EMBL" id="JAVXUO010002601">
    <property type="protein sequence ID" value="KAK2971159.1"/>
    <property type="molecule type" value="Genomic_DNA"/>
</dbReference>
<gene>
    <name evidence="4" type="ORF">RJ640_008583</name>
</gene>
<dbReference type="InterPro" id="IPR045182">
    <property type="entry name" value="JINGUBANG-like"/>
</dbReference>
<keyword evidence="5" id="KW-1185">Reference proteome</keyword>
<dbReference type="InterPro" id="IPR020472">
    <property type="entry name" value="WD40_PAC1"/>
</dbReference>
<evidence type="ECO:0000256" key="1">
    <source>
        <dbReference type="ARBA" id="ARBA00022574"/>
    </source>
</evidence>
<dbReference type="SUPFAM" id="SSF50978">
    <property type="entry name" value="WD40 repeat-like"/>
    <property type="match status" value="1"/>
</dbReference>
<evidence type="ECO:0000313" key="5">
    <source>
        <dbReference type="Proteomes" id="UP001187471"/>
    </source>
</evidence>
<evidence type="ECO:0000256" key="3">
    <source>
        <dbReference type="PROSITE-ProRule" id="PRU00221"/>
    </source>
</evidence>
<comment type="caution">
    <text evidence="4">The sequence shown here is derived from an EMBL/GenBank/DDBJ whole genome shotgun (WGS) entry which is preliminary data.</text>
</comment>
<evidence type="ECO:0000256" key="2">
    <source>
        <dbReference type="ARBA" id="ARBA00022737"/>
    </source>
</evidence>
<feature type="repeat" description="WD" evidence="3">
    <location>
        <begin position="190"/>
        <end position="231"/>
    </location>
</feature>